<dbReference type="SUPFAM" id="SSF158472">
    <property type="entry name" value="HAMP domain-like"/>
    <property type="match status" value="1"/>
</dbReference>
<name>A0AA42DK69_9FIRM</name>
<reference evidence="15" key="1">
    <citation type="journal article" date="2023" name="Int. J. Syst. Evol. Microbiol.">
        <title>&lt;i&gt;Holtiella tumoricola&lt;/i&gt; gen. nov. sp. nov., isolated from a human clinical sample.</title>
        <authorList>
            <person name="Allen-Vercoe E."/>
            <person name="Daigneault M.C."/>
            <person name="Vancuren S.J."/>
            <person name="Cochrane K."/>
            <person name="O'Neal L.L."/>
            <person name="Sankaranarayanan K."/>
            <person name="Lawson P.A."/>
        </authorList>
    </citation>
    <scope>NUCLEOTIDE SEQUENCE</scope>
    <source>
        <strain evidence="15">CC70A</strain>
    </source>
</reference>
<dbReference type="PANTHER" id="PTHR34220">
    <property type="entry name" value="SENSOR HISTIDINE KINASE YPDA"/>
    <property type="match status" value="1"/>
</dbReference>
<evidence type="ECO:0000259" key="14">
    <source>
        <dbReference type="PROSITE" id="PS50885"/>
    </source>
</evidence>
<evidence type="ECO:0000256" key="6">
    <source>
        <dbReference type="ARBA" id="ARBA00022741"/>
    </source>
</evidence>
<comment type="caution">
    <text evidence="15">The sequence shown here is derived from an EMBL/GenBank/DDBJ whole genome shotgun (WGS) entry which is preliminary data.</text>
</comment>
<evidence type="ECO:0000256" key="12">
    <source>
        <dbReference type="SAM" id="Coils"/>
    </source>
</evidence>
<dbReference type="EMBL" id="JAQIFT010000012">
    <property type="protein sequence ID" value="MDA3730360.1"/>
    <property type="molecule type" value="Genomic_DNA"/>
</dbReference>
<keyword evidence="10" id="KW-0902">Two-component regulatory system</keyword>
<keyword evidence="11 13" id="KW-0472">Membrane</keyword>
<evidence type="ECO:0000256" key="1">
    <source>
        <dbReference type="ARBA" id="ARBA00004651"/>
    </source>
</evidence>
<dbReference type="PROSITE" id="PS50885">
    <property type="entry name" value="HAMP"/>
    <property type="match status" value="1"/>
</dbReference>
<keyword evidence="3" id="KW-0597">Phosphoprotein</keyword>
<keyword evidence="16" id="KW-1185">Reference proteome</keyword>
<dbReference type="InterPro" id="IPR050640">
    <property type="entry name" value="Bact_2-comp_sensor_kinase"/>
</dbReference>
<organism evidence="15 16">
    <name type="scientific">Holtiella tumoricola</name>
    <dbReference type="NCBI Taxonomy" id="3018743"/>
    <lineage>
        <taxon>Bacteria</taxon>
        <taxon>Bacillati</taxon>
        <taxon>Bacillota</taxon>
        <taxon>Clostridia</taxon>
        <taxon>Lachnospirales</taxon>
        <taxon>Cellulosilyticaceae</taxon>
        <taxon>Holtiella</taxon>
    </lineage>
</organism>
<dbReference type="Proteomes" id="UP001169242">
    <property type="component" value="Unassembled WGS sequence"/>
</dbReference>
<dbReference type="Gene3D" id="6.10.340.10">
    <property type="match status" value="1"/>
</dbReference>
<proteinExistence type="predicted"/>
<evidence type="ECO:0000256" key="2">
    <source>
        <dbReference type="ARBA" id="ARBA00022475"/>
    </source>
</evidence>
<keyword evidence="9 13" id="KW-1133">Transmembrane helix</keyword>
<dbReference type="SMART" id="SM00304">
    <property type="entry name" value="HAMP"/>
    <property type="match status" value="1"/>
</dbReference>
<evidence type="ECO:0000256" key="9">
    <source>
        <dbReference type="ARBA" id="ARBA00022989"/>
    </source>
</evidence>
<evidence type="ECO:0000256" key="4">
    <source>
        <dbReference type="ARBA" id="ARBA00022679"/>
    </source>
</evidence>
<keyword evidence="6" id="KW-0547">Nucleotide-binding</keyword>
<dbReference type="AlphaFoldDB" id="A0AA42DK69"/>
<gene>
    <name evidence="15" type="ORF">PBV87_02425</name>
</gene>
<dbReference type="GO" id="GO:0005524">
    <property type="term" value="F:ATP binding"/>
    <property type="evidence" value="ECO:0007669"/>
    <property type="project" value="UniProtKB-KW"/>
</dbReference>
<evidence type="ECO:0000256" key="11">
    <source>
        <dbReference type="ARBA" id="ARBA00023136"/>
    </source>
</evidence>
<keyword evidence="12" id="KW-0175">Coiled coil</keyword>
<feature type="domain" description="HAMP" evidence="14">
    <location>
        <begin position="290"/>
        <end position="342"/>
    </location>
</feature>
<evidence type="ECO:0000256" key="10">
    <source>
        <dbReference type="ARBA" id="ARBA00023012"/>
    </source>
</evidence>
<keyword evidence="2" id="KW-1003">Cell membrane</keyword>
<dbReference type="GO" id="GO:0005886">
    <property type="term" value="C:plasma membrane"/>
    <property type="evidence" value="ECO:0007669"/>
    <property type="project" value="UniProtKB-SubCell"/>
</dbReference>
<dbReference type="InterPro" id="IPR036890">
    <property type="entry name" value="HATPase_C_sf"/>
</dbReference>
<dbReference type="InterPro" id="IPR003594">
    <property type="entry name" value="HATPase_dom"/>
</dbReference>
<dbReference type="GO" id="GO:0000155">
    <property type="term" value="F:phosphorelay sensor kinase activity"/>
    <property type="evidence" value="ECO:0007669"/>
    <property type="project" value="InterPro"/>
</dbReference>
<dbReference type="Pfam" id="PF06580">
    <property type="entry name" value="His_kinase"/>
    <property type="match status" value="1"/>
</dbReference>
<feature type="transmembrane region" description="Helical" evidence="13">
    <location>
        <begin position="12"/>
        <end position="37"/>
    </location>
</feature>
<sequence length="554" mass="64473">MRFSEQIRRSFFVYALIPTLLLCVGCYIFLYSMSYIAQTKRNEQNTQVLASQLESELNFYEIKAEKLADLLSKEISHLDEKKWYEDIYTFMRQRELQCNFYIFDTDYKILMSNTTLIPEYSTQTYNWGIFKKMRLEPDTAWTMPNRTYLGHDKFTILSIGKAITQGEEIVGFIVFDIKEDSLKNMVGKNSQYNIMITDRHKNIILTTNESFKNENGKVRNDLADETGYLKLIDNDVYISRSTLFQENLYVYTISFIGFLDDLLRMGFLFLLIMIIVLLGALSFAAKKVANDKTKVIDKIVKGIEEVQRGNLETYLDIKTQDEFEFIATAYNQMLEDIKALIELNKEKACHSIQSEIKQLESQFNPHFIFNTLEMLRYTMKLDQETAYKIILNLSSILRYSINGGLSEVTIEEDLGYTRSYLEIQQFRFHERFAYSIDVYDQAEIYKVPKLTIQPLIENAIKYGFNNQKKLTIKISIRAVEEQLVIVVYDDGKGMSAGKVASINEILHTKGNQHIGLYNVHRRIQLMYGEQYGLSIISQLDEGTVIKITLPLLNS</sequence>
<evidence type="ECO:0000256" key="7">
    <source>
        <dbReference type="ARBA" id="ARBA00022777"/>
    </source>
</evidence>
<dbReference type="InterPro" id="IPR003660">
    <property type="entry name" value="HAMP_dom"/>
</dbReference>
<dbReference type="SMART" id="SM00387">
    <property type="entry name" value="HATPase_c"/>
    <property type="match status" value="1"/>
</dbReference>
<evidence type="ECO:0000313" key="16">
    <source>
        <dbReference type="Proteomes" id="UP001169242"/>
    </source>
</evidence>
<dbReference type="Gene3D" id="3.30.565.10">
    <property type="entry name" value="Histidine kinase-like ATPase, C-terminal domain"/>
    <property type="match status" value="1"/>
</dbReference>
<evidence type="ECO:0000256" key="3">
    <source>
        <dbReference type="ARBA" id="ARBA00022553"/>
    </source>
</evidence>
<evidence type="ECO:0000256" key="8">
    <source>
        <dbReference type="ARBA" id="ARBA00022840"/>
    </source>
</evidence>
<evidence type="ECO:0000313" key="15">
    <source>
        <dbReference type="EMBL" id="MDA3730360.1"/>
    </source>
</evidence>
<feature type="transmembrane region" description="Helical" evidence="13">
    <location>
        <begin position="262"/>
        <end position="284"/>
    </location>
</feature>
<dbReference type="Pfam" id="PF02518">
    <property type="entry name" value="HATPase_c"/>
    <property type="match status" value="1"/>
</dbReference>
<keyword evidence="7 15" id="KW-0418">Kinase</keyword>
<dbReference type="InterPro" id="IPR010559">
    <property type="entry name" value="Sig_transdc_His_kin_internal"/>
</dbReference>
<dbReference type="Pfam" id="PF00672">
    <property type="entry name" value="HAMP"/>
    <property type="match status" value="1"/>
</dbReference>
<dbReference type="PANTHER" id="PTHR34220:SF11">
    <property type="entry name" value="SENSOR PROTEIN KINASE HPTS"/>
    <property type="match status" value="1"/>
</dbReference>
<protein>
    <submittedName>
        <fullName evidence="15">Histidine kinase</fullName>
    </submittedName>
</protein>
<keyword evidence="5 13" id="KW-0812">Transmembrane</keyword>
<feature type="coiled-coil region" evidence="12">
    <location>
        <begin position="36"/>
        <end position="70"/>
    </location>
</feature>
<keyword evidence="8" id="KW-0067">ATP-binding</keyword>
<dbReference type="RefSeq" id="WP_271011015.1">
    <property type="nucleotide sequence ID" value="NZ_JAQIFT010000012.1"/>
</dbReference>
<dbReference type="CDD" id="cd06225">
    <property type="entry name" value="HAMP"/>
    <property type="match status" value="1"/>
</dbReference>
<dbReference type="SUPFAM" id="SSF55874">
    <property type="entry name" value="ATPase domain of HSP90 chaperone/DNA topoisomerase II/histidine kinase"/>
    <property type="match status" value="1"/>
</dbReference>
<evidence type="ECO:0000256" key="5">
    <source>
        <dbReference type="ARBA" id="ARBA00022692"/>
    </source>
</evidence>
<accession>A0AA42DK69</accession>
<evidence type="ECO:0000256" key="13">
    <source>
        <dbReference type="SAM" id="Phobius"/>
    </source>
</evidence>
<comment type="subcellular location">
    <subcellularLocation>
        <location evidence="1">Cell membrane</location>
        <topology evidence="1">Multi-pass membrane protein</topology>
    </subcellularLocation>
</comment>
<keyword evidence="4" id="KW-0808">Transferase</keyword>